<keyword evidence="10" id="KW-0539">Nucleus</keyword>
<evidence type="ECO:0000259" key="13">
    <source>
        <dbReference type="PROSITE" id="PS51184"/>
    </source>
</evidence>
<dbReference type="GO" id="GO:0106140">
    <property type="term" value="F:P-TEFb complex binding"/>
    <property type="evidence" value="ECO:0007669"/>
    <property type="project" value="TreeGrafter"/>
</dbReference>
<keyword evidence="4" id="KW-0156">Chromatin regulator</keyword>
<dbReference type="Gene3D" id="2.60.120.650">
    <property type="entry name" value="Cupin"/>
    <property type="match status" value="1"/>
</dbReference>
<evidence type="ECO:0000256" key="6">
    <source>
        <dbReference type="ARBA" id="ARBA00023002"/>
    </source>
</evidence>
<dbReference type="SMART" id="SM00558">
    <property type="entry name" value="JmjC"/>
    <property type="match status" value="1"/>
</dbReference>
<dbReference type="Gene3D" id="1.20.1280.270">
    <property type="match status" value="1"/>
</dbReference>
<dbReference type="CTD" id="23210"/>
<proteinExistence type="inferred from homology"/>
<sequence>MPDSGSYHYHRKMSSEDENFDEKAHRRIIEAKVKARPELDMCGWTKFNYAEKFDLNYRPDNCERIQIDQVSPEEFIAKYEMKYYPVVITGVCDDWKTSEKWNPERLAKKYRNQKFKCGEDNEGYSVKLKMKYFVHYMKNNKDDSPLYIFDSTFGEVIIKLFLKINFISNYYQNQLIIDNWQHPRKKKLLEDYQVPAYFRDDLFKYAGEEKRPPYRWFVMGSARSGTGIHIDPLGTSAWNTLVMGTKRWCLFPTNTPKEIIKVQQNEGGNQTDEAITWFSVIYPRTQMDDWPKQFKPIEIIQKAGETVFVPSGWWHVVLNLDNTIAVTQNFCSLTNFPIVWHKTVRGRPKLSVKWLDSLAKHLPEMATIAQRIDLNQPTGVASDSEDSSSSSSDSECSNPDCSCRKSCNSDKDDNICGDVNDNDDDLRISTTNKYKRKRYRSSSVSSNEDNSNK</sequence>
<keyword evidence="3" id="KW-0479">Metal-binding</keyword>
<comment type="cofactor">
    <cofactor evidence="1">
        <name>Fe(2+)</name>
        <dbReference type="ChEBI" id="CHEBI:29033"/>
    </cofactor>
</comment>
<evidence type="ECO:0000256" key="3">
    <source>
        <dbReference type="ARBA" id="ARBA00022723"/>
    </source>
</evidence>
<evidence type="ECO:0000256" key="4">
    <source>
        <dbReference type="ARBA" id="ARBA00022853"/>
    </source>
</evidence>
<dbReference type="GO" id="GO:0005634">
    <property type="term" value="C:nucleus"/>
    <property type="evidence" value="ECO:0007669"/>
    <property type="project" value="UniProtKB-SubCell"/>
</dbReference>
<feature type="region of interest" description="Disordered" evidence="12">
    <location>
        <begin position="373"/>
        <end position="453"/>
    </location>
</feature>
<dbReference type="PROSITE" id="PS51184">
    <property type="entry name" value="JMJC"/>
    <property type="match status" value="1"/>
</dbReference>
<keyword evidence="9" id="KW-0804">Transcription</keyword>
<dbReference type="FunCoup" id="A0A6P6XT23">
    <property type="interactions" value="1274"/>
</dbReference>
<dbReference type="Pfam" id="PF02373">
    <property type="entry name" value="JmjC"/>
    <property type="match status" value="1"/>
</dbReference>
<keyword evidence="6" id="KW-0560">Oxidoreductase</keyword>
<dbReference type="RefSeq" id="XP_027196592.1">
    <property type="nucleotide sequence ID" value="XM_027340791.1"/>
</dbReference>
<evidence type="ECO:0000256" key="9">
    <source>
        <dbReference type="ARBA" id="ARBA00023163"/>
    </source>
</evidence>
<dbReference type="PANTHER" id="PTHR12480:SF32">
    <property type="entry name" value="BIFUNCTIONAL ARGININE DEMETHYLASE AND LYSYL-HYDROXYLASE JMJD6"/>
    <property type="match status" value="1"/>
</dbReference>
<dbReference type="AlphaFoldDB" id="A0A6P6XT23"/>
<keyword evidence="5" id="KW-0223">Dioxygenase</keyword>
<evidence type="ECO:0000256" key="5">
    <source>
        <dbReference type="ARBA" id="ARBA00022964"/>
    </source>
</evidence>
<feature type="domain" description="JmjC" evidence="13">
    <location>
        <begin position="183"/>
        <end position="347"/>
    </location>
</feature>
<evidence type="ECO:0000256" key="1">
    <source>
        <dbReference type="ARBA" id="ARBA00001954"/>
    </source>
</evidence>
<dbReference type="OrthoDB" id="424465at2759"/>
<evidence type="ECO:0000256" key="2">
    <source>
        <dbReference type="ARBA" id="ARBA00004123"/>
    </source>
</evidence>
<comment type="similarity">
    <text evidence="11">Belongs to the JMJD6 family.</text>
</comment>
<keyword evidence="8" id="KW-0805">Transcription regulation</keyword>
<name>A0A6P6XT23_DERPT</name>
<evidence type="ECO:0000256" key="11">
    <source>
        <dbReference type="ARBA" id="ARBA00038068"/>
    </source>
</evidence>
<organism evidence="14 15">
    <name type="scientific">Dermatophagoides pteronyssinus</name>
    <name type="common">European house dust mite</name>
    <dbReference type="NCBI Taxonomy" id="6956"/>
    <lineage>
        <taxon>Eukaryota</taxon>
        <taxon>Metazoa</taxon>
        <taxon>Ecdysozoa</taxon>
        <taxon>Arthropoda</taxon>
        <taxon>Chelicerata</taxon>
        <taxon>Arachnida</taxon>
        <taxon>Acari</taxon>
        <taxon>Acariformes</taxon>
        <taxon>Sarcoptiformes</taxon>
        <taxon>Astigmata</taxon>
        <taxon>Psoroptidia</taxon>
        <taxon>Analgoidea</taxon>
        <taxon>Pyroglyphidae</taxon>
        <taxon>Dermatophagoidinae</taxon>
        <taxon>Dermatophagoides</taxon>
    </lineage>
</organism>
<dbReference type="InterPro" id="IPR050910">
    <property type="entry name" value="JMJD6_ArgDemeth/LysHydrox"/>
</dbReference>
<gene>
    <name evidence="15" type="primary">LOC113791069</name>
</gene>
<comment type="subcellular location">
    <subcellularLocation>
        <location evidence="2">Nucleus</location>
    </subcellularLocation>
</comment>
<evidence type="ECO:0000313" key="15">
    <source>
        <dbReference type="RefSeq" id="XP_027196592.1"/>
    </source>
</evidence>
<dbReference type="GO" id="GO:0046872">
    <property type="term" value="F:metal ion binding"/>
    <property type="evidence" value="ECO:0007669"/>
    <property type="project" value="UniProtKB-KW"/>
</dbReference>
<evidence type="ECO:0000256" key="7">
    <source>
        <dbReference type="ARBA" id="ARBA00023004"/>
    </source>
</evidence>
<dbReference type="GO" id="GO:0033749">
    <property type="term" value="F:histone H4R3 demethylase activity"/>
    <property type="evidence" value="ECO:0007669"/>
    <property type="project" value="TreeGrafter"/>
</dbReference>
<evidence type="ECO:0000256" key="10">
    <source>
        <dbReference type="ARBA" id="ARBA00023242"/>
    </source>
</evidence>
<dbReference type="InterPro" id="IPR003347">
    <property type="entry name" value="JmjC_dom"/>
</dbReference>
<dbReference type="Proteomes" id="UP000515146">
    <property type="component" value="Unplaced"/>
</dbReference>
<protein>
    <submittedName>
        <fullName evidence="15">Bifunctional arginine demethylase and lysyl-hydroxylase JMJD6-like isoform X1</fullName>
    </submittedName>
</protein>
<feature type="compositionally biased region" description="Low complexity" evidence="12">
    <location>
        <begin position="441"/>
        <end position="453"/>
    </location>
</feature>
<dbReference type="PANTHER" id="PTHR12480">
    <property type="entry name" value="ARGININE DEMETHYLASE AND LYSYL-HYDROXYLASE JMJD"/>
    <property type="match status" value="1"/>
</dbReference>
<dbReference type="KEGG" id="dpte:113791069"/>
<feature type="compositionally biased region" description="Low complexity" evidence="12">
    <location>
        <begin position="387"/>
        <end position="401"/>
    </location>
</feature>
<keyword evidence="14" id="KW-1185">Reference proteome</keyword>
<evidence type="ECO:0000256" key="8">
    <source>
        <dbReference type="ARBA" id="ARBA00023015"/>
    </source>
</evidence>
<reference evidence="15" key="1">
    <citation type="submission" date="2025-08" db="UniProtKB">
        <authorList>
            <consortium name="RefSeq"/>
        </authorList>
    </citation>
    <scope>IDENTIFICATION</scope>
    <source>
        <strain evidence="15">Airmid</strain>
    </source>
</reference>
<dbReference type="InParanoid" id="A0A6P6XT23"/>
<evidence type="ECO:0000313" key="14">
    <source>
        <dbReference type="Proteomes" id="UP000515146"/>
    </source>
</evidence>
<dbReference type="SUPFAM" id="SSF51197">
    <property type="entry name" value="Clavaminate synthase-like"/>
    <property type="match status" value="1"/>
</dbReference>
<dbReference type="GO" id="GO:0006909">
    <property type="term" value="P:phagocytosis"/>
    <property type="evidence" value="ECO:0007669"/>
    <property type="project" value="TreeGrafter"/>
</dbReference>
<dbReference type="GO" id="GO:0005737">
    <property type="term" value="C:cytoplasm"/>
    <property type="evidence" value="ECO:0007669"/>
    <property type="project" value="TreeGrafter"/>
</dbReference>
<evidence type="ECO:0000256" key="12">
    <source>
        <dbReference type="SAM" id="MobiDB-lite"/>
    </source>
</evidence>
<dbReference type="OMA" id="NAWVAMR"/>
<keyword evidence="7" id="KW-0408">Iron</keyword>
<accession>A0A6P6XT23</accession>